<gene>
    <name evidence="1" type="ORF">DFJ69_3135</name>
</gene>
<dbReference type="RefSeq" id="WP_116023125.1">
    <property type="nucleotide sequence ID" value="NZ_QTTT01000001.1"/>
</dbReference>
<dbReference type="EMBL" id="QTTT01000001">
    <property type="protein sequence ID" value="REE97661.1"/>
    <property type="molecule type" value="Genomic_DNA"/>
</dbReference>
<accession>A0A3D9T1F7</accession>
<protein>
    <submittedName>
        <fullName evidence="1">Uncharacterized protein</fullName>
    </submittedName>
</protein>
<dbReference type="Proteomes" id="UP000256661">
    <property type="component" value="Unassembled WGS sequence"/>
</dbReference>
<evidence type="ECO:0000313" key="1">
    <source>
        <dbReference type="EMBL" id="REE97661.1"/>
    </source>
</evidence>
<sequence length="114" mass="13328">MASDPDVDGMPVAEPMSDRLQELYDQHVARISFWAKIESKREAMAEAVLIVLDTREFPLNEQVRDRVLREPSFLHLRTWLSQAVTAEAPEDIFGLERQICRFPDWVPRDRDFIT</sequence>
<dbReference type="AlphaFoldDB" id="A0A3D9T1F7"/>
<comment type="caution">
    <text evidence="1">The sequence shown here is derived from an EMBL/GenBank/DDBJ whole genome shotgun (WGS) entry which is preliminary data.</text>
</comment>
<evidence type="ECO:0000313" key="2">
    <source>
        <dbReference type="Proteomes" id="UP000256661"/>
    </source>
</evidence>
<proteinExistence type="predicted"/>
<organism evidence="1 2">
    <name type="scientific">Thermomonospora umbrina</name>
    <dbReference type="NCBI Taxonomy" id="111806"/>
    <lineage>
        <taxon>Bacteria</taxon>
        <taxon>Bacillati</taxon>
        <taxon>Actinomycetota</taxon>
        <taxon>Actinomycetes</taxon>
        <taxon>Streptosporangiales</taxon>
        <taxon>Thermomonosporaceae</taxon>
        <taxon>Thermomonospora</taxon>
    </lineage>
</organism>
<name>A0A3D9T1F7_9ACTN</name>
<reference evidence="1 2" key="1">
    <citation type="submission" date="2018-08" db="EMBL/GenBank/DDBJ databases">
        <title>Sequencing the genomes of 1000 actinobacteria strains.</title>
        <authorList>
            <person name="Klenk H.-P."/>
        </authorList>
    </citation>
    <scope>NUCLEOTIDE SEQUENCE [LARGE SCALE GENOMIC DNA]</scope>
    <source>
        <strain evidence="1 2">DSM 43927</strain>
    </source>
</reference>
<keyword evidence="2" id="KW-1185">Reference proteome</keyword>
<dbReference type="OrthoDB" id="4533444at2"/>